<feature type="transmembrane region" description="Helical" evidence="1">
    <location>
        <begin position="12"/>
        <end position="30"/>
    </location>
</feature>
<keyword evidence="4" id="KW-1185">Reference proteome</keyword>
<dbReference type="Pfam" id="PF04892">
    <property type="entry name" value="VanZ"/>
    <property type="match status" value="1"/>
</dbReference>
<dbReference type="EMBL" id="CP032317">
    <property type="protein sequence ID" value="AYA37495.1"/>
    <property type="molecule type" value="Genomic_DNA"/>
</dbReference>
<evidence type="ECO:0000259" key="2">
    <source>
        <dbReference type="Pfam" id="PF04892"/>
    </source>
</evidence>
<feature type="transmembrane region" description="Helical" evidence="1">
    <location>
        <begin position="50"/>
        <end position="68"/>
    </location>
</feature>
<evidence type="ECO:0000313" key="3">
    <source>
        <dbReference type="EMBL" id="AYA37495.1"/>
    </source>
</evidence>
<dbReference type="AlphaFoldDB" id="A0A3B7R0L3"/>
<feature type="transmembrane region" description="Helical" evidence="1">
    <location>
        <begin position="80"/>
        <end position="101"/>
    </location>
</feature>
<proteinExistence type="predicted"/>
<keyword evidence="1" id="KW-0472">Membrane</keyword>
<dbReference type="RefSeq" id="WP_119445062.1">
    <property type="nucleotide sequence ID" value="NZ_CP032317.1"/>
</dbReference>
<protein>
    <submittedName>
        <fullName evidence="3">VanZ family protein</fullName>
    </submittedName>
</protein>
<dbReference type="InterPro" id="IPR006976">
    <property type="entry name" value="VanZ-like"/>
</dbReference>
<keyword evidence="1" id="KW-0812">Transmembrane</keyword>
<feature type="transmembrane region" description="Helical" evidence="1">
    <location>
        <begin position="113"/>
        <end position="130"/>
    </location>
</feature>
<dbReference type="PANTHER" id="PTHR28008">
    <property type="entry name" value="DOMAIN PROTEIN, PUTATIVE (AFU_ORTHOLOGUE AFUA_3G10980)-RELATED"/>
    <property type="match status" value="1"/>
</dbReference>
<dbReference type="OrthoDB" id="982143at2"/>
<evidence type="ECO:0000256" key="1">
    <source>
        <dbReference type="SAM" id="Phobius"/>
    </source>
</evidence>
<keyword evidence="1" id="KW-1133">Transmembrane helix</keyword>
<reference evidence="3 4" key="1">
    <citation type="submission" date="2018-09" db="EMBL/GenBank/DDBJ databases">
        <title>Hymenobacter medium sp. nov., isolated from R2A medium.</title>
        <authorList>
            <person name="Yingchao G."/>
        </authorList>
    </citation>
    <scope>NUCLEOTIDE SEQUENCE [LARGE SCALE GENOMIC DNA]</scope>
    <source>
        <strain evidence="4">sh-6</strain>
    </source>
</reference>
<organism evidence="3 4">
    <name type="scientific">Hymenobacter oligotrophus</name>
    <dbReference type="NCBI Taxonomy" id="2319843"/>
    <lineage>
        <taxon>Bacteria</taxon>
        <taxon>Pseudomonadati</taxon>
        <taxon>Bacteroidota</taxon>
        <taxon>Cytophagia</taxon>
        <taxon>Cytophagales</taxon>
        <taxon>Hymenobacteraceae</taxon>
        <taxon>Hymenobacter</taxon>
    </lineage>
</organism>
<evidence type="ECO:0000313" key="4">
    <source>
        <dbReference type="Proteomes" id="UP000262802"/>
    </source>
</evidence>
<dbReference type="Proteomes" id="UP000262802">
    <property type="component" value="Chromosome"/>
</dbReference>
<name>A0A3B7R0L3_9BACT</name>
<dbReference type="KEGG" id="hyh:D3Y59_10825"/>
<gene>
    <name evidence="3" type="ORF">D3Y59_10825</name>
</gene>
<dbReference type="PANTHER" id="PTHR28008:SF1">
    <property type="entry name" value="DOMAIN PROTEIN, PUTATIVE (AFU_ORTHOLOGUE AFUA_3G10980)-RELATED"/>
    <property type="match status" value="1"/>
</dbReference>
<feature type="domain" description="VanZ-like" evidence="2">
    <location>
        <begin position="50"/>
        <end position="130"/>
    </location>
</feature>
<sequence>MAQPRTLLAGSRVWLLLSVAWTAFMLWGTLSPLNRLPPLPHWELLSFDTAAHAGMFVVTAVLYILTARRQRLYPSLRLRAFWWVLAVCIFLGGFIELVQSFMDLGRLGDWTDMLSDSLGAVAGVLLMWLLRRWWDAPAPAVMARTHA</sequence>
<accession>A0A3B7R0L3</accession>
<dbReference type="NCBIfam" id="NF037970">
    <property type="entry name" value="vanZ_1"/>
    <property type="match status" value="1"/>
</dbReference>